<keyword evidence="2" id="KW-0805">Transcription regulation</keyword>
<comment type="caution">
    <text evidence="6">The sequence shown here is derived from an EMBL/GenBank/DDBJ whole genome shotgun (WGS) entry which is preliminary data.</text>
</comment>
<evidence type="ECO:0000259" key="5">
    <source>
        <dbReference type="Pfam" id="PF13693"/>
    </source>
</evidence>
<sequence length="73" mass="8441">MNQKKAQMDMHRADIVAEIRKRGWSLRRLSLSMGMSAGYLKNALDRPWPKGERIIADVIGSTPEKIWPSRYNL</sequence>
<dbReference type="Pfam" id="PF13693">
    <property type="entry name" value="HTH_35"/>
    <property type="match status" value="1"/>
</dbReference>
<dbReference type="InterPro" id="IPR038722">
    <property type="entry name" value="Ner_HTH_dom"/>
</dbReference>
<name>A0A759MLB9_SALER</name>
<dbReference type="GO" id="GO:0003677">
    <property type="term" value="F:DNA binding"/>
    <property type="evidence" value="ECO:0007669"/>
    <property type="project" value="UniProtKB-KW"/>
</dbReference>
<accession>A0A759MLB9</accession>
<reference evidence="6" key="1">
    <citation type="journal article" date="2018" name="Genome Biol.">
        <title>SKESA: strategic k-mer extension for scrupulous assemblies.</title>
        <authorList>
            <person name="Souvorov A."/>
            <person name="Agarwala R."/>
            <person name="Lipman D.J."/>
        </authorList>
    </citation>
    <scope>NUCLEOTIDE SEQUENCE</scope>
    <source>
        <strain evidence="6">MA.CK_97/00006534</strain>
    </source>
</reference>
<keyword evidence="4" id="KW-0804">Transcription</keyword>
<dbReference type="SUPFAM" id="SSF47413">
    <property type="entry name" value="lambda repressor-like DNA-binding domains"/>
    <property type="match status" value="1"/>
</dbReference>
<proteinExistence type="inferred from homology"/>
<evidence type="ECO:0000256" key="2">
    <source>
        <dbReference type="ARBA" id="ARBA00023015"/>
    </source>
</evidence>
<evidence type="ECO:0000256" key="3">
    <source>
        <dbReference type="ARBA" id="ARBA00023125"/>
    </source>
</evidence>
<dbReference type="EMBL" id="DAAXPE010000001">
    <property type="protein sequence ID" value="HAG1980920.1"/>
    <property type="molecule type" value="Genomic_DNA"/>
</dbReference>
<protein>
    <submittedName>
        <fullName evidence="6">Transcriptional regulator</fullName>
    </submittedName>
</protein>
<dbReference type="Gene3D" id="1.10.260.40">
    <property type="entry name" value="lambda repressor-like DNA-binding domains"/>
    <property type="match status" value="1"/>
</dbReference>
<evidence type="ECO:0000256" key="4">
    <source>
        <dbReference type="ARBA" id="ARBA00023163"/>
    </source>
</evidence>
<evidence type="ECO:0000313" key="6">
    <source>
        <dbReference type="EMBL" id="HAG1980920.1"/>
    </source>
</evidence>
<evidence type="ECO:0000256" key="1">
    <source>
        <dbReference type="ARBA" id="ARBA00006157"/>
    </source>
</evidence>
<gene>
    <name evidence="6" type="ORF">G8W46_000339</name>
</gene>
<dbReference type="AlphaFoldDB" id="A0A759MLB9"/>
<keyword evidence="3" id="KW-0238">DNA-binding</keyword>
<organism evidence="6">
    <name type="scientific">Salmonella enterica</name>
    <name type="common">Salmonella choleraesuis</name>
    <dbReference type="NCBI Taxonomy" id="28901"/>
    <lineage>
        <taxon>Bacteria</taxon>
        <taxon>Pseudomonadati</taxon>
        <taxon>Pseudomonadota</taxon>
        <taxon>Gammaproteobacteria</taxon>
        <taxon>Enterobacterales</taxon>
        <taxon>Enterobacteriaceae</taxon>
        <taxon>Salmonella</taxon>
    </lineage>
</organism>
<comment type="similarity">
    <text evidence="1">Belongs to the ner transcriptional regulatory family.</text>
</comment>
<reference evidence="6" key="2">
    <citation type="submission" date="2020-02" db="EMBL/GenBank/DDBJ databases">
        <authorList>
            <consortium name="NCBI Pathogen Detection Project"/>
        </authorList>
    </citation>
    <scope>NUCLEOTIDE SEQUENCE</scope>
    <source>
        <strain evidence="6">MA.CK_97/00006534</strain>
    </source>
</reference>
<feature type="domain" description="Ner winged helix-turn-helix DNA-binding" evidence="5">
    <location>
        <begin position="9"/>
        <end position="72"/>
    </location>
</feature>
<dbReference type="InterPro" id="IPR010982">
    <property type="entry name" value="Lambda_DNA-bd_dom_sf"/>
</dbReference>